<reference evidence="3" key="1">
    <citation type="journal article" date="2015" name="Nat. Genet.">
        <title>The genome and transcriptome of the zoonotic hookworm Ancylostoma ceylanicum identify infection-specific gene families.</title>
        <authorList>
            <person name="Schwarz E.M."/>
            <person name="Hu Y."/>
            <person name="Antoshechkin I."/>
            <person name="Miller M.M."/>
            <person name="Sternberg P.W."/>
            <person name="Aroian R.V."/>
        </authorList>
    </citation>
    <scope>NUCLEOTIDE SEQUENCE</scope>
    <source>
        <strain evidence="3">HY135</strain>
    </source>
</reference>
<name>A0A016SMN8_9BILA</name>
<proteinExistence type="predicted"/>
<feature type="region of interest" description="Disordered" evidence="1">
    <location>
        <begin position="541"/>
        <end position="595"/>
    </location>
</feature>
<feature type="compositionally biased region" description="Polar residues" evidence="1">
    <location>
        <begin position="586"/>
        <end position="595"/>
    </location>
</feature>
<dbReference type="EMBL" id="JARK01001536">
    <property type="protein sequence ID" value="EYB91968.1"/>
    <property type="molecule type" value="Genomic_DNA"/>
</dbReference>
<evidence type="ECO:0000256" key="1">
    <source>
        <dbReference type="SAM" id="MobiDB-lite"/>
    </source>
</evidence>
<evidence type="ECO:0000313" key="2">
    <source>
        <dbReference type="EMBL" id="EYB91968.1"/>
    </source>
</evidence>
<dbReference type="AlphaFoldDB" id="A0A016SMN8"/>
<protein>
    <submittedName>
        <fullName evidence="2">Uncharacterized protein</fullName>
    </submittedName>
</protein>
<sequence length="595" mass="67027">MLDSKQALQLCILYDLLDIYAIFVAETWGEFCTGGEVSINVTENMYLPSGKPTEISFNSGFSCTITLTPPQGTVLYTTFTGSGYGNDSITAMVRSDQSTQLKILEVEFGFKLVPVAQPLAISIRMASSGMLYIQAIVVPVNFNENQLFLPVNESYIIDTKELKNAYSSVTFIAPDSFQIVLFIVYWHAFPVPDSRRLIVFDTLAKRFLITGAKIVETKKGVLATSRQYVTIFYAGDYFVDASVMAFACRDMYPYDWGAYSAKAWENDTFTIEGSAQLVGSTTMIRRSPNDNTIGMANYTLKGNGAVFSLFSKIPLISTGTLDGSLLFRDRTMIDCPKDEALQQRRKEQFQENTNRRVLVEWVRITGLRNPQRWKYDRLLEHLAKVITKYQGDNKPMPFTWPAPAGEYNGMTAYRAKVSYEYWRFFMSEGRKRLMEYNKENGCRIEINKEQTLKISDETNLGLFLRKKLNEAYRCANKKAPDMSVKKGRLNIGKELSLKPAVAAIRLGIDLSGWNKTPVKELLTEQELKDYESGVLSPGSLKLPGIDLGNNNANGTRSNEDAVETGDSGQQNSIRKRLHESTEEITEPSTKLTRSE</sequence>
<gene>
    <name evidence="2" type="primary">Acey_s0200.g1709</name>
    <name evidence="2" type="ORF">Y032_0200g1709</name>
</gene>
<organism evidence="2 3">
    <name type="scientific">Ancylostoma ceylanicum</name>
    <dbReference type="NCBI Taxonomy" id="53326"/>
    <lineage>
        <taxon>Eukaryota</taxon>
        <taxon>Metazoa</taxon>
        <taxon>Ecdysozoa</taxon>
        <taxon>Nematoda</taxon>
        <taxon>Chromadorea</taxon>
        <taxon>Rhabditida</taxon>
        <taxon>Rhabditina</taxon>
        <taxon>Rhabditomorpha</taxon>
        <taxon>Strongyloidea</taxon>
        <taxon>Ancylostomatidae</taxon>
        <taxon>Ancylostomatinae</taxon>
        <taxon>Ancylostoma</taxon>
    </lineage>
</organism>
<comment type="caution">
    <text evidence="2">The sequence shown here is derived from an EMBL/GenBank/DDBJ whole genome shotgun (WGS) entry which is preliminary data.</text>
</comment>
<dbReference type="OrthoDB" id="10402920at2759"/>
<evidence type="ECO:0000313" key="3">
    <source>
        <dbReference type="Proteomes" id="UP000024635"/>
    </source>
</evidence>
<accession>A0A016SMN8</accession>
<dbReference type="Proteomes" id="UP000024635">
    <property type="component" value="Unassembled WGS sequence"/>
</dbReference>
<keyword evidence="3" id="KW-1185">Reference proteome</keyword>